<proteinExistence type="predicted"/>
<evidence type="ECO:0000313" key="2">
    <source>
        <dbReference type="EMBL" id="DBA08164.1"/>
    </source>
</evidence>
<name>A0A9Y0T7F8_9RHAB</name>
<evidence type="ECO:0000256" key="1">
    <source>
        <dbReference type="SAM" id="MobiDB-lite"/>
    </source>
</evidence>
<feature type="compositionally biased region" description="Polar residues" evidence="1">
    <location>
        <begin position="189"/>
        <end position="214"/>
    </location>
</feature>
<reference evidence="2 3" key="1">
    <citation type="journal article" date="2015" name="Virus Res.">
        <title>Complete genome sequence and intracellular protein localization of Datura yellow vein nucleorhabdovirus.</title>
        <authorList>
            <person name="Dietzgen R.G."/>
            <person name="Innes D.J."/>
            <person name="Bejerman N."/>
        </authorList>
    </citation>
    <scope>NUCLEOTIDE SEQUENCE [LARGE SCALE GENOMIC DNA]</scope>
    <source>
        <strain evidence="2">LC</strain>
    </source>
</reference>
<protein>
    <submittedName>
        <fullName evidence="2">Matrix protein</fullName>
    </submittedName>
</protein>
<reference evidence="2 3" key="2">
    <citation type="journal article" date="2016" name="Arch. Virol.">
        <title>Complete genome sequence of a new enamovirus from Argentina infecting alfalfa plants showing dwarfism symptoms.</title>
        <authorList>
            <person name="Bejerman N."/>
            <person name="Giolitti F."/>
            <person name="Trucco V."/>
            <person name="de Breuil S."/>
            <person name="Dietzgen R.G."/>
            <person name="Lenardon S."/>
        </authorList>
    </citation>
    <scope>NUCLEOTIDE SEQUENCE [LARGE SCALE GENOMIC DNA]</scope>
    <source>
        <strain evidence="2">LC</strain>
    </source>
</reference>
<dbReference type="Proteomes" id="UP001249879">
    <property type="component" value="Segment"/>
</dbReference>
<sequence>MMNPASFSVKGCASITFGEQKDQMSSSKIWSMLANIWSYYPEKVSVYVSHQRGATEKTLVSDEKIKEALYNLVGGCIETCNVQSAVGSSMNLLLGQCHEYRLPFGTRSSDVGHNTILIPLPFPLDGCYVIHASFDGVLKKRTGKEHYMAEMDLDIHIGSLNSQTYSQLLQRGIKVYPFKLKHPEYFEDGNSSGSEFTTDMSDSEQQPNDASGRTSLAERSRKLKTKVRPILKKTLKRRKIARSAIGGALELLASKSAYLTGQGPSGKDNDTPRQEQQGLGMHDRNDNTQEEDTQ</sequence>
<feature type="region of interest" description="Disordered" evidence="1">
    <location>
        <begin position="259"/>
        <end position="294"/>
    </location>
</feature>
<reference evidence="2 3" key="3">
    <citation type="journal article" date="2019" name="Arch. Virol.">
        <title>Novel bird's-foot trefoil RNA viruses provide insights into a clade of legume-associated enamoviruses and rhabdoviruses.</title>
        <authorList>
            <person name="Debat H.J."/>
            <person name="Bejerman N."/>
        </authorList>
    </citation>
    <scope>NUCLEOTIDE SEQUENCE [LARGE SCALE GENOMIC DNA]</scope>
    <source>
        <strain evidence="2">LC</strain>
    </source>
</reference>
<dbReference type="EMBL" id="BK010826">
    <property type="protein sequence ID" value="DBA08164.1"/>
    <property type="molecule type" value="Viral_cRNA"/>
</dbReference>
<feature type="region of interest" description="Disordered" evidence="1">
    <location>
        <begin position="186"/>
        <end position="223"/>
    </location>
</feature>
<evidence type="ECO:0000313" key="3">
    <source>
        <dbReference type="Proteomes" id="UP001249879"/>
    </source>
</evidence>
<accession>A0A9Y0T7F8</accession>
<keyword evidence="3" id="KW-1185">Reference proteome</keyword>
<organism evidence="2 3">
    <name type="scientific">birds-foot trefoil-associated virus</name>
    <dbReference type="NCBI Taxonomy" id="3121202"/>
    <lineage>
        <taxon>Viruses</taxon>
        <taxon>Riboviria</taxon>
        <taxon>Orthornavirae</taxon>
        <taxon>Negarnaviricota</taxon>
        <taxon>Haploviricotina</taxon>
        <taxon>Monjiviricetes</taxon>
        <taxon>Mononegavirales</taxon>
        <taxon>Rhabdoviridae</taxon>
        <taxon>Betarhabdovirinae</taxon>
        <taxon>Betanucleorhabdovirus</taxon>
        <taxon>Betanucleorhabdovirus loti</taxon>
    </lineage>
</organism>